<name>A0A8J2P8T1_9HEXA</name>
<keyword evidence="3" id="KW-1185">Reference proteome</keyword>
<evidence type="ECO:0000259" key="1">
    <source>
        <dbReference type="Pfam" id="PF00561"/>
    </source>
</evidence>
<proteinExistence type="predicted"/>
<evidence type="ECO:0000313" key="2">
    <source>
        <dbReference type="EMBL" id="CAG7786028.1"/>
    </source>
</evidence>
<sequence>CEMSVLKIGDQAIYYKIVGNGPHTIVLLPGYLGISDLDFGKIFPLLNKMDFRWICWDPPGYGRSRPQDVLHDENVYQRFSEKLHEFMKALGCDKYSIVGWSLGGATGILHACRYPDNVIKLVVWGVCAPYTPIALKAFEAFTQLESWRPDKLYKTLKYFEKDYLRQICLDMLDTAKGILEGKGGNFLGDPLPNVECPTLVLHGIKDPMFTVPELQIFKDGVFNNSRIYYFPDGAHNLHLRFPEEFLQVIEEFLK</sequence>
<gene>
    <name evidence="2" type="ORF">AFUS01_LOCUS24613</name>
</gene>
<accession>A0A8J2P8T1</accession>
<dbReference type="EMBL" id="CAJVCH010309109">
    <property type="protein sequence ID" value="CAG7786028.1"/>
    <property type="molecule type" value="Genomic_DNA"/>
</dbReference>
<organism evidence="2 3">
    <name type="scientific">Allacma fusca</name>
    <dbReference type="NCBI Taxonomy" id="39272"/>
    <lineage>
        <taxon>Eukaryota</taxon>
        <taxon>Metazoa</taxon>
        <taxon>Ecdysozoa</taxon>
        <taxon>Arthropoda</taxon>
        <taxon>Hexapoda</taxon>
        <taxon>Collembola</taxon>
        <taxon>Symphypleona</taxon>
        <taxon>Sminthuridae</taxon>
        <taxon>Allacma</taxon>
    </lineage>
</organism>
<protein>
    <recommendedName>
        <fullName evidence="1">AB hydrolase-1 domain-containing protein</fullName>
    </recommendedName>
</protein>
<evidence type="ECO:0000313" key="3">
    <source>
        <dbReference type="Proteomes" id="UP000708208"/>
    </source>
</evidence>
<dbReference type="Pfam" id="PF00561">
    <property type="entry name" value="Abhydrolase_1"/>
    <property type="match status" value="1"/>
</dbReference>
<dbReference type="AlphaFoldDB" id="A0A8J2P8T1"/>
<dbReference type="PANTHER" id="PTHR46331">
    <property type="entry name" value="VALACYCLOVIR HYDROLASE"/>
    <property type="match status" value="1"/>
</dbReference>
<feature type="non-terminal residue" evidence="2">
    <location>
        <position position="254"/>
    </location>
</feature>
<dbReference type="Proteomes" id="UP000708208">
    <property type="component" value="Unassembled WGS sequence"/>
</dbReference>
<dbReference type="GO" id="GO:0017171">
    <property type="term" value="F:serine hydrolase activity"/>
    <property type="evidence" value="ECO:0007669"/>
    <property type="project" value="TreeGrafter"/>
</dbReference>
<dbReference type="PANTHER" id="PTHR46331:SF2">
    <property type="entry name" value="VALACYCLOVIR HYDROLASE"/>
    <property type="match status" value="1"/>
</dbReference>
<dbReference type="OrthoDB" id="19657at2759"/>
<comment type="caution">
    <text evidence="2">The sequence shown here is derived from an EMBL/GenBank/DDBJ whole genome shotgun (WGS) entry which is preliminary data.</text>
</comment>
<feature type="domain" description="AB hydrolase-1" evidence="1">
    <location>
        <begin position="24"/>
        <end position="134"/>
    </location>
</feature>
<dbReference type="InterPro" id="IPR000073">
    <property type="entry name" value="AB_hydrolase_1"/>
</dbReference>
<reference evidence="2" key="1">
    <citation type="submission" date="2021-06" db="EMBL/GenBank/DDBJ databases">
        <authorList>
            <person name="Hodson N. C."/>
            <person name="Mongue J. A."/>
            <person name="Jaron S. K."/>
        </authorList>
    </citation>
    <scope>NUCLEOTIDE SEQUENCE</scope>
</reference>